<accession>A0ABY4GB16</accession>
<organism evidence="1 2">
    <name type="scientific">Hymenobacter volaticus</name>
    <dbReference type="NCBI Taxonomy" id="2932254"/>
    <lineage>
        <taxon>Bacteria</taxon>
        <taxon>Pseudomonadati</taxon>
        <taxon>Bacteroidota</taxon>
        <taxon>Cytophagia</taxon>
        <taxon>Cytophagales</taxon>
        <taxon>Hymenobacteraceae</taxon>
        <taxon>Hymenobacter</taxon>
    </lineage>
</organism>
<evidence type="ECO:0000313" key="2">
    <source>
        <dbReference type="Proteomes" id="UP000830401"/>
    </source>
</evidence>
<dbReference type="RefSeq" id="WP_245124690.1">
    <property type="nucleotide sequence ID" value="NZ_CP095061.1"/>
</dbReference>
<proteinExistence type="predicted"/>
<protein>
    <recommendedName>
        <fullName evidence="3">Septum formation inhibitor Maf</fullName>
    </recommendedName>
</protein>
<name>A0ABY4GB16_9BACT</name>
<keyword evidence="2" id="KW-1185">Reference proteome</keyword>
<dbReference type="PROSITE" id="PS51257">
    <property type="entry name" value="PROKAR_LIPOPROTEIN"/>
    <property type="match status" value="1"/>
</dbReference>
<reference evidence="1" key="1">
    <citation type="submission" date="2022-04" db="EMBL/GenBank/DDBJ databases">
        <title>Hymenobacter sp. isolated from the air.</title>
        <authorList>
            <person name="Won M."/>
            <person name="Lee C.-M."/>
            <person name="Woen H.-Y."/>
            <person name="Kwon S.-W."/>
        </authorList>
    </citation>
    <scope>NUCLEOTIDE SEQUENCE</scope>
    <source>
        <strain evidence="1">5420S-77</strain>
    </source>
</reference>
<evidence type="ECO:0008006" key="3">
    <source>
        <dbReference type="Google" id="ProtNLM"/>
    </source>
</evidence>
<dbReference type="Proteomes" id="UP000830401">
    <property type="component" value="Chromosome"/>
</dbReference>
<gene>
    <name evidence="1" type="ORF">MUN86_09705</name>
</gene>
<dbReference type="EMBL" id="CP095061">
    <property type="protein sequence ID" value="UOQ68091.1"/>
    <property type="molecule type" value="Genomic_DNA"/>
</dbReference>
<evidence type="ECO:0000313" key="1">
    <source>
        <dbReference type="EMBL" id="UOQ68091.1"/>
    </source>
</evidence>
<sequence length="314" mass="36643">MRVLIDSWLWGVYLLVGLTAVSCSSPDTTIKSGTPTTDTPQPEVLPNALRRLDPHFEHQWAMNKLWEDGLAEVALYDAERIVYGKVRHFEYAQLTVKEEFNDQYKVKTDNYERFDLFPVMKVNQFCRIPTDQYPYHFLTSLFFRRENPVGLYKLTSSSQEWCGNTFKAFQDDGLQYVQTYNSYWDTQGAGQRNLRRDMLFEDALPYTLRSLRFAELPTFQATICELQQTSKATPPTYYDAEIKVQSAPAVDAPEPAWLVQVQLAPEKTSRYWFAKKYPNQLLRQTTWDGRNLTLKEVSRYAYWTHPATDSTQVN</sequence>